<name>A0A378Y1D7_PAEPO</name>
<dbReference type="Proteomes" id="UP000254400">
    <property type="component" value="Unassembled WGS sequence"/>
</dbReference>
<organism evidence="1 2">
    <name type="scientific">Paenibacillus polymyxa</name>
    <name type="common">Bacillus polymyxa</name>
    <dbReference type="NCBI Taxonomy" id="1406"/>
    <lineage>
        <taxon>Bacteria</taxon>
        <taxon>Bacillati</taxon>
        <taxon>Bacillota</taxon>
        <taxon>Bacilli</taxon>
        <taxon>Bacillales</taxon>
        <taxon>Paenibacillaceae</taxon>
        <taxon>Paenibacillus</taxon>
    </lineage>
</organism>
<evidence type="ECO:0000313" key="1">
    <source>
        <dbReference type="EMBL" id="SUA71082.1"/>
    </source>
</evidence>
<evidence type="ECO:0000313" key="2">
    <source>
        <dbReference type="Proteomes" id="UP000254400"/>
    </source>
</evidence>
<protein>
    <submittedName>
        <fullName evidence="1">Uncharacterized protein</fullName>
    </submittedName>
</protein>
<dbReference type="InterPro" id="IPR029071">
    <property type="entry name" value="Ubiquitin-like_domsf"/>
</dbReference>
<accession>A0A378Y1D7</accession>
<dbReference type="SUPFAM" id="SSF54236">
    <property type="entry name" value="Ubiquitin-like"/>
    <property type="match status" value="1"/>
</dbReference>
<reference evidence="1 2" key="1">
    <citation type="submission" date="2018-06" db="EMBL/GenBank/DDBJ databases">
        <authorList>
            <consortium name="Pathogen Informatics"/>
            <person name="Doyle S."/>
        </authorList>
    </citation>
    <scope>NUCLEOTIDE SEQUENCE [LARGE SCALE GENOMIC DNA]</scope>
    <source>
        <strain evidence="1 2">NCTC10343</strain>
    </source>
</reference>
<proteinExistence type="predicted"/>
<dbReference type="EMBL" id="UGSC01000001">
    <property type="protein sequence ID" value="SUA71082.1"/>
    <property type="molecule type" value="Genomic_DNA"/>
</dbReference>
<sequence length="319" mass="37277">MLYKLYPPFLVVPEEQDFSDAWESFCFKILSLEKSKNNLHRRNPPEQGVDLYDTTDKIAYQCKSVESGKSGDFNVTQAVNSLKSALAIKDELGWNTYILCSNVNVSGSAENKLKEIFPDIIIKSQNNWESMCEKYSDKVERNFNRLVKIPSERVVASIKEEIYDSYSADLINKIEKESYDIFLFTNRYDTIYKVPVSPDFSIGQLLNILRIFFKLPESKQISSEGISVSLNHSIMFNKKKQPLSKSLKEVGIKDGEVVTYWTKIIWKDNFELRTDVMYNMTFEMTQKMFNKEERARKAIEIFQSEIIKCFKKFNKQYIK</sequence>
<dbReference type="AlphaFoldDB" id="A0A378Y1D7"/>
<gene>
    <name evidence="1" type="ORF">NCTC10343_03969</name>
</gene>